<comment type="caution">
    <text evidence="3">The sequence shown here is derived from an EMBL/GenBank/DDBJ whole genome shotgun (WGS) entry which is preliminary data.</text>
</comment>
<protein>
    <recommendedName>
        <fullName evidence="2">TauD/TfdA-like domain-containing protein</fullName>
    </recommendedName>
</protein>
<dbReference type="EMBL" id="AMGY01000003">
    <property type="protein sequence ID" value="EXJ86317.1"/>
    <property type="molecule type" value="Genomic_DNA"/>
</dbReference>
<dbReference type="InterPro" id="IPR050411">
    <property type="entry name" value="AlphaKG_dependent_hydroxylases"/>
</dbReference>
<name>W9Y0I4_9EURO</name>
<dbReference type="GeneID" id="19167396"/>
<accession>W9Y0I4</accession>
<dbReference type="PANTHER" id="PTHR10696:SF21">
    <property type="entry name" value="TAUD_TFDA-LIKE DOMAIN-CONTAINING PROTEIN"/>
    <property type="match status" value="1"/>
</dbReference>
<dbReference type="HOGENOM" id="CLU_044153_2_0_1"/>
<dbReference type="RefSeq" id="XP_007731596.1">
    <property type="nucleotide sequence ID" value="XM_007733406.1"/>
</dbReference>
<dbReference type="GO" id="GO:0016491">
    <property type="term" value="F:oxidoreductase activity"/>
    <property type="evidence" value="ECO:0007669"/>
    <property type="project" value="UniProtKB-KW"/>
</dbReference>
<dbReference type="AlphaFoldDB" id="W9Y0I4"/>
<keyword evidence="4" id="KW-1185">Reference proteome</keyword>
<evidence type="ECO:0000313" key="3">
    <source>
        <dbReference type="EMBL" id="EXJ86317.1"/>
    </source>
</evidence>
<dbReference type="PANTHER" id="PTHR10696">
    <property type="entry name" value="GAMMA-BUTYROBETAINE HYDROXYLASE-RELATED"/>
    <property type="match status" value="1"/>
</dbReference>
<feature type="domain" description="TauD/TfdA-like" evidence="2">
    <location>
        <begin position="68"/>
        <end position="353"/>
    </location>
</feature>
<evidence type="ECO:0000313" key="4">
    <source>
        <dbReference type="Proteomes" id="UP000019478"/>
    </source>
</evidence>
<gene>
    <name evidence="3" type="ORF">A1O3_03268</name>
</gene>
<keyword evidence="1" id="KW-0560">Oxidoreductase</keyword>
<evidence type="ECO:0000259" key="2">
    <source>
        <dbReference type="Pfam" id="PF02668"/>
    </source>
</evidence>
<dbReference type="STRING" id="1182542.W9Y0I4"/>
<sequence length="364" mass="40559">MSTATALSSLPVSTESAGQLDPASVQFKAFDVPGSRTVHGKAFPLALALEDNTSPSLSDVNAHIKQLADRGTIRDLLTQHGVILFRGLPIETPKDLSSFVDSFNFVRPHKEVGLSGKRTTVVDNIKTASEMPSNAIFHFHNEYARSAHFPELIFFWSELVPQQGGQTPLLSSLELYDRVKQELPELHDQLIFKGIIGRQYYPSKEDPDWKEIGWNWKDSYGFEIEDGDSLEVQHQKVEAVLEKYLQATGEWQSNGSLHVLQHVPAIRRVKSTGVPTFFNGLAGTYGSAKLNGALEPPYRIKNGKGYKLPTSFGDGSRIPSEWLDRLIEIQEAIQFLVPWQRGDVALVNNYTVQVIGHPPHLCIC</sequence>
<evidence type="ECO:0000256" key="1">
    <source>
        <dbReference type="ARBA" id="ARBA00023002"/>
    </source>
</evidence>
<proteinExistence type="predicted"/>
<dbReference type="eggNOG" id="ENOG502QRUR">
    <property type="taxonomic scope" value="Eukaryota"/>
</dbReference>
<dbReference type="InterPro" id="IPR003819">
    <property type="entry name" value="TauD/TfdA-like"/>
</dbReference>
<dbReference type="Gene3D" id="3.60.130.10">
    <property type="entry name" value="Clavaminate synthase-like"/>
    <property type="match status" value="1"/>
</dbReference>
<dbReference type="Pfam" id="PF02668">
    <property type="entry name" value="TauD"/>
    <property type="match status" value="1"/>
</dbReference>
<dbReference type="SUPFAM" id="SSF51197">
    <property type="entry name" value="Clavaminate synthase-like"/>
    <property type="match status" value="1"/>
</dbReference>
<dbReference type="Proteomes" id="UP000019478">
    <property type="component" value="Unassembled WGS sequence"/>
</dbReference>
<reference evidence="3 4" key="1">
    <citation type="submission" date="2013-03" db="EMBL/GenBank/DDBJ databases">
        <title>The Genome Sequence of Capronia epimyces CBS 606.96.</title>
        <authorList>
            <consortium name="The Broad Institute Genomics Platform"/>
            <person name="Cuomo C."/>
            <person name="de Hoog S."/>
            <person name="Gorbushina A."/>
            <person name="Walker B."/>
            <person name="Young S.K."/>
            <person name="Zeng Q."/>
            <person name="Gargeya S."/>
            <person name="Fitzgerald M."/>
            <person name="Haas B."/>
            <person name="Abouelleil A."/>
            <person name="Allen A.W."/>
            <person name="Alvarado L."/>
            <person name="Arachchi H.M."/>
            <person name="Berlin A.M."/>
            <person name="Chapman S.B."/>
            <person name="Gainer-Dewar J."/>
            <person name="Goldberg J."/>
            <person name="Griggs A."/>
            <person name="Gujja S."/>
            <person name="Hansen M."/>
            <person name="Howarth C."/>
            <person name="Imamovic A."/>
            <person name="Ireland A."/>
            <person name="Larimer J."/>
            <person name="McCowan C."/>
            <person name="Murphy C."/>
            <person name="Pearson M."/>
            <person name="Poon T.W."/>
            <person name="Priest M."/>
            <person name="Roberts A."/>
            <person name="Saif S."/>
            <person name="Shea T."/>
            <person name="Sisk P."/>
            <person name="Sykes S."/>
            <person name="Wortman J."/>
            <person name="Nusbaum C."/>
            <person name="Birren B."/>
        </authorList>
    </citation>
    <scope>NUCLEOTIDE SEQUENCE [LARGE SCALE GENOMIC DNA]</scope>
    <source>
        <strain evidence="3 4">CBS 606.96</strain>
    </source>
</reference>
<organism evidence="3 4">
    <name type="scientific">Capronia epimyces CBS 606.96</name>
    <dbReference type="NCBI Taxonomy" id="1182542"/>
    <lineage>
        <taxon>Eukaryota</taxon>
        <taxon>Fungi</taxon>
        <taxon>Dikarya</taxon>
        <taxon>Ascomycota</taxon>
        <taxon>Pezizomycotina</taxon>
        <taxon>Eurotiomycetes</taxon>
        <taxon>Chaetothyriomycetidae</taxon>
        <taxon>Chaetothyriales</taxon>
        <taxon>Herpotrichiellaceae</taxon>
        <taxon>Capronia</taxon>
    </lineage>
</organism>
<dbReference type="OrthoDB" id="408743at2759"/>
<dbReference type="InterPro" id="IPR042098">
    <property type="entry name" value="TauD-like_sf"/>
</dbReference>